<sequence>MTRQASSKIDYFTSTANGVEFLLGRLDGYRYSPHLHDTFIVAALSRGVGALSIGGRSYSPRVAQLIFCNPFEVHDGAASGGGLSYRASYPPEPLLHRIAVESAAAPPRGPVRFTEPVVDDPAGAAMFLKAHESSRRGECTLEAEERLFTAYAYCLERYAGVRLAAAGQEDGPIDRAVTLLCDDYAANVTLSDLINEAKVPRQRLISAFRRRTGLTPHAFLVNRRIIAAKQLLRSGERAPAVAVRTGFSDQAHLIRTFKARIGVTPGAYQQAVRER</sequence>
<dbReference type="RefSeq" id="WP_208879938.1">
    <property type="nucleotide sequence ID" value="NZ_CP031320.1"/>
</dbReference>
<protein>
    <submittedName>
        <fullName evidence="5">AraC family transcriptional regulator</fullName>
    </submittedName>
</protein>
<keyword evidence="1" id="KW-0805">Transcription regulation</keyword>
<dbReference type="Pfam" id="PF02311">
    <property type="entry name" value="AraC_binding"/>
    <property type="match status" value="1"/>
</dbReference>
<dbReference type="InterPro" id="IPR050204">
    <property type="entry name" value="AraC_XylS_family_regulators"/>
</dbReference>
<proteinExistence type="predicted"/>
<dbReference type="Pfam" id="PF12833">
    <property type="entry name" value="HTH_18"/>
    <property type="match status" value="1"/>
</dbReference>
<dbReference type="KEGG" id="sarm:DVA86_19375"/>
<dbReference type="GO" id="GO:0003700">
    <property type="term" value="F:DNA-binding transcription factor activity"/>
    <property type="evidence" value="ECO:0007669"/>
    <property type="project" value="InterPro"/>
</dbReference>
<dbReference type="InterPro" id="IPR009057">
    <property type="entry name" value="Homeodomain-like_sf"/>
</dbReference>
<dbReference type="PROSITE" id="PS01124">
    <property type="entry name" value="HTH_ARAC_FAMILY_2"/>
    <property type="match status" value="1"/>
</dbReference>
<keyword evidence="6" id="KW-1185">Reference proteome</keyword>
<name>A0A345XS67_9ACTN</name>
<accession>A0A345XS67</accession>
<keyword evidence="2" id="KW-0238">DNA-binding</keyword>
<dbReference type="SUPFAM" id="SSF51215">
    <property type="entry name" value="Regulatory protein AraC"/>
    <property type="match status" value="1"/>
</dbReference>
<evidence type="ECO:0000313" key="5">
    <source>
        <dbReference type="EMBL" id="AXK34483.1"/>
    </source>
</evidence>
<evidence type="ECO:0000256" key="1">
    <source>
        <dbReference type="ARBA" id="ARBA00023015"/>
    </source>
</evidence>
<gene>
    <name evidence="5" type="ORF">DVA86_19375</name>
</gene>
<dbReference type="SMART" id="SM00342">
    <property type="entry name" value="HTH_ARAC"/>
    <property type="match status" value="1"/>
</dbReference>
<dbReference type="Proteomes" id="UP000254425">
    <property type="component" value="Chromosome"/>
</dbReference>
<dbReference type="Gene3D" id="1.10.10.60">
    <property type="entry name" value="Homeodomain-like"/>
    <property type="match status" value="1"/>
</dbReference>
<dbReference type="AlphaFoldDB" id="A0A345XS67"/>
<evidence type="ECO:0000259" key="4">
    <source>
        <dbReference type="PROSITE" id="PS01124"/>
    </source>
</evidence>
<dbReference type="InterPro" id="IPR037923">
    <property type="entry name" value="HTH-like"/>
</dbReference>
<dbReference type="InterPro" id="IPR003313">
    <property type="entry name" value="AraC-bd"/>
</dbReference>
<evidence type="ECO:0000313" key="6">
    <source>
        <dbReference type="Proteomes" id="UP000254425"/>
    </source>
</evidence>
<feature type="domain" description="HTH araC/xylS-type" evidence="4">
    <location>
        <begin position="174"/>
        <end position="271"/>
    </location>
</feature>
<dbReference type="PANTHER" id="PTHR46796">
    <property type="entry name" value="HTH-TYPE TRANSCRIPTIONAL ACTIVATOR RHAS-RELATED"/>
    <property type="match status" value="1"/>
</dbReference>
<evidence type="ECO:0000256" key="2">
    <source>
        <dbReference type="ARBA" id="ARBA00023125"/>
    </source>
</evidence>
<dbReference type="EMBL" id="CP031320">
    <property type="protein sequence ID" value="AXK34483.1"/>
    <property type="molecule type" value="Genomic_DNA"/>
</dbReference>
<organism evidence="5 6">
    <name type="scientific">Streptomyces armeniacus</name>
    <dbReference type="NCBI Taxonomy" id="83291"/>
    <lineage>
        <taxon>Bacteria</taxon>
        <taxon>Bacillati</taxon>
        <taxon>Actinomycetota</taxon>
        <taxon>Actinomycetes</taxon>
        <taxon>Kitasatosporales</taxon>
        <taxon>Streptomycetaceae</taxon>
        <taxon>Streptomyces</taxon>
    </lineage>
</organism>
<dbReference type="GO" id="GO:0043565">
    <property type="term" value="F:sequence-specific DNA binding"/>
    <property type="evidence" value="ECO:0007669"/>
    <property type="project" value="InterPro"/>
</dbReference>
<reference evidence="5 6" key="1">
    <citation type="submission" date="2018-07" db="EMBL/GenBank/DDBJ databases">
        <title>Draft genome of the type strain Streptomyces armeniacus ATCC 15676.</title>
        <authorList>
            <person name="Labana P."/>
            <person name="Gosse J.T."/>
            <person name="Boddy C.N."/>
        </authorList>
    </citation>
    <scope>NUCLEOTIDE SEQUENCE [LARGE SCALE GENOMIC DNA]</scope>
    <source>
        <strain evidence="5 6">ATCC 15676</strain>
    </source>
</reference>
<dbReference type="PANTHER" id="PTHR46796:SF2">
    <property type="entry name" value="TRANSCRIPTIONAL REGULATORY PROTEIN"/>
    <property type="match status" value="1"/>
</dbReference>
<dbReference type="InterPro" id="IPR018060">
    <property type="entry name" value="HTH_AraC"/>
</dbReference>
<keyword evidence="3" id="KW-0804">Transcription</keyword>
<evidence type="ECO:0000256" key="3">
    <source>
        <dbReference type="ARBA" id="ARBA00023163"/>
    </source>
</evidence>
<dbReference type="SUPFAM" id="SSF46689">
    <property type="entry name" value="Homeodomain-like"/>
    <property type="match status" value="2"/>
</dbReference>